<evidence type="ECO:0000313" key="13">
    <source>
        <dbReference type="Proteomes" id="UP001651158"/>
    </source>
</evidence>
<dbReference type="CDD" id="cd18793">
    <property type="entry name" value="SF2_C_SNF"/>
    <property type="match status" value="1"/>
</dbReference>
<evidence type="ECO:0000256" key="6">
    <source>
        <dbReference type="ARBA" id="ARBA00022840"/>
    </source>
</evidence>
<gene>
    <name evidence="12" type="ORF">TcWFU_009076</name>
</gene>
<evidence type="ECO:0000256" key="2">
    <source>
        <dbReference type="ARBA" id="ARBA00007025"/>
    </source>
</evidence>
<evidence type="ECO:0000256" key="7">
    <source>
        <dbReference type="ARBA" id="ARBA00023125"/>
    </source>
</evidence>
<protein>
    <submittedName>
        <fullName evidence="12">Helicase ARIP4</fullName>
    </submittedName>
</protein>
<dbReference type="SUPFAM" id="SSF52540">
    <property type="entry name" value="P-loop containing nucleoside triphosphate hydrolases"/>
    <property type="match status" value="3"/>
</dbReference>
<dbReference type="Gene3D" id="3.40.50.300">
    <property type="entry name" value="P-loop containing nucleotide triphosphate hydrolases"/>
    <property type="match status" value="1"/>
</dbReference>
<dbReference type="SMART" id="SM00487">
    <property type="entry name" value="DEXDc"/>
    <property type="match status" value="1"/>
</dbReference>
<keyword evidence="4" id="KW-0378">Hydrolase</keyword>
<evidence type="ECO:0000256" key="4">
    <source>
        <dbReference type="ARBA" id="ARBA00022801"/>
    </source>
</evidence>
<evidence type="ECO:0000313" key="12">
    <source>
        <dbReference type="EMBL" id="KAL5110878.1"/>
    </source>
</evidence>
<evidence type="ECO:0000259" key="11">
    <source>
        <dbReference type="PROSITE" id="PS51194"/>
    </source>
</evidence>
<feature type="region of interest" description="Disordered" evidence="9">
    <location>
        <begin position="448"/>
        <end position="491"/>
    </location>
</feature>
<dbReference type="InterPro" id="IPR038718">
    <property type="entry name" value="SNF2-like_sf"/>
</dbReference>
<feature type="compositionally biased region" description="Basic and acidic residues" evidence="9">
    <location>
        <begin position="30"/>
        <end position="41"/>
    </location>
</feature>
<feature type="region of interest" description="Disordered" evidence="9">
    <location>
        <begin position="819"/>
        <end position="846"/>
    </location>
</feature>
<dbReference type="PANTHER" id="PTHR45797:SF1">
    <property type="entry name" value="HELICASE ARIP4"/>
    <property type="match status" value="1"/>
</dbReference>
<dbReference type="EMBL" id="JAKROA010000002">
    <property type="protein sequence ID" value="KAL5110878.1"/>
    <property type="molecule type" value="Genomic_DNA"/>
</dbReference>
<accession>A0ABR4QMS2</accession>
<evidence type="ECO:0000256" key="5">
    <source>
        <dbReference type="ARBA" id="ARBA00022806"/>
    </source>
</evidence>
<keyword evidence="3" id="KW-0547">Nucleotide-binding</keyword>
<dbReference type="Gene3D" id="3.40.50.10810">
    <property type="entry name" value="Tandem AAA-ATPase domain"/>
    <property type="match status" value="2"/>
</dbReference>
<feature type="compositionally biased region" description="Polar residues" evidence="9">
    <location>
        <begin position="1"/>
        <end position="15"/>
    </location>
</feature>
<dbReference type="InterPro" id="IPR001650">
    <property type="entry name" value="Helicase_C-like"/>
</dbReference>
<dbReference type="PROSITE" id="PS51192">
    <property type="entry name" value="HELICASE_ATP_BIND_1"/>
    <property type="match status" value="1"/>
</dbReference>
<keyword evidence="8" id="KW-0539">Nucleus</keyword>
<keyword evidence="7" id="KW-0238">DNA-binding</keyword>
<proteinExistence type="inferred from homology"/>
<dbReference type="InterPro" id="IPR014001">
    <property type="entry name" value="Helicase_ATP-bd"/>
</dbReference>
<feature type="compositionally biased region" description="Low complexity" evidence="9">
    <location>
        <begin position="836"/>
        <end position="846"/>
    </location>
</feature>
<feature type="compositionally biased region" description="Low complexity" evidence="9">
    <location>
        <begin position="924"/>
        <end position="936"/>
    </location>
</feature>
<dbReference type="Pfam" id="PF00176">
    <property type="entry name" value="SNF2-rel_dom"/>
    <property type="match status" value="2"/>
</dbReference>
<evidence type="ECO:0000256" key="3">
    <source>
        <dbReference type="ARBA" id="ARBA00022741"/>
    </source>
</evidence>
<dbReference type="InterPro" id="IPR027417">
    <property type="entry name" value="P-loop_NTPase"/>
</dbReference>
<evidence type="ECO:0000259" key="10">
    <source>
        <dbReference type="PROSITE" id="PS51192"/>
    </source>
</evidence>
<organism evidence="12 13">
    <name type="scientific">Taenia crassiceps</name>
    <dbReference type="NCBI Taxonomy" id="6207"/>
    <lineage>
        <taxon>Eukaryota</taxon>
        <taxon>Metazoa</taxon>
        <taxon>Spiralia</taxon>
        <taxon>Lophotrochozoa</taxon>
        <taxon>Platyhelminthes</taxon>
        <taxon>Cestoda</taxon>
        <taxon>Eucestoda</taxon>
        <taxon>Cyclophyllidea</taxon>
        <taxon>Taeniidae</taxon>
        <taxon>Taenia</taxon>
    </lineage>
</organism>
<feature type="compositionally biased region" description="Low complexity" evidence="9">
    <location>
        <begin position="1368"/>
        <end position="1377"/>
    </location>
</feature>
<sequence>MSGSNPCGSATSSTKHPIRGRNVNSSPDSHQMEYELSKDGELVPVSAGSDVLYGQDEQKDTRGATIQELNCDDKNSLEVSITSSRSKRKQTFERKNIKRVREENTLSEEAQSAQKAEMERRLRLQIEQSTQLSKSSCSNLWSPMSNIPTDQTTLSFPCPKAIQMKPKLGEDVKSFEKSVNDNLIPRTNVPQAVSTASEKLFKQKQFQALQTGDAEETTIVLLGDSDDDIELPINDAELEITNNQVIELSDDDDPELVGEGGDDIEGDNKEEDEVQAEFCELRDAENLPDAEGRICIRRGATLAESFYLAPHIARVIKPHQVSGVRFLFDNLVEDQTQFERNSGFGCILAHSMGLGKSIQVIAFLDLIFRYCRPPPRTVLLIVPINTLQNWQTEFQTWLPSVIYPTDEEKPKINGHQSTTSNSVNIPTIVTAVTSHQLPPVVHSEPSLLSLINDSPPPPPSLNLSEMEQSELRVTAGEPQFPPPPPSTSPLVKQSKVEEAVRESPSFRLHVIKDTTKSLDARYQVVSEWAQVGGVLLMGYEMFRLLTNPRKQNRVSSVSSGSPFVYSGGIPLSASTSALFSPPSLLPDHDKPSSRKRKRPITIDVEKEEKEEHMLSDMRIALTDPGPQIVICDEGHRIKNSEASISRALKALRTQRRVVLTGYPLQNNLMEYWCMVDFVRPNYLGTKAEFTNMFQRPIENGQCVDSTEADRKLMQGRAHVLHELLSGFVQRRSHAVLKASLPPKQEVVLMVRMSPLQRRLYTALMNHISNSSNMYGSVLPPANTLQTYALCCKIWNHPDVLWRVVKENVDEMMDFELDDSSNATNGAQNQRAKRKFNGSNSVVSGGSSANDDKYAWVTGDLWGVDFKAGDVRNSGKLLLFLSLLWESVRVGDKMLLFSQSLLTLDLIERLLGRLPLDSERPPSPSQSQTSQDQLHQQQLEEEEETEKTVHYRFNRRMGNDPSKQPQVWVRNVHYFRLDGSTSATDRDRLIRRFNDPTNSVRLFLVSTRAGSLGVNLVGANRVVVFDASWNPCHDCQAVCRVYRYGQEKPCYIYRLVSDNTMERKIYDRQVNKQGVSDRVVDEMNPGQQFTRAQVGILTAYEDKEMPLLSDEDLQSISELTNGDSVLKATLERNREWITTKPFTHESLLIDRKDYRLTRVEKRIARQRYEEERRVSSSSSLYRNSAAATVLQYHHYMMAAAAASNASFNPYGNIPMGFTTSQRGTPNILSRSTSTIHHQTHPIFPPTPYSFISPVMDDSAARRYEGIQRNRMLQKDLDEARIRAVSREIGITLPNGPLGNDYKITRVAASTDLIFPQSTHPPAPERSISKGEVVEIIQAGNNGKYLRLPRTGDIYVVKPGAKETNESNDAPQQQQAPQQHGELPNQIGKVTQTSASTSLPLPSSSISPLCSRCRHPTSPSCLCSSSLYPVQTASTSASAPPPPPPAATYHPPTYTNQYAPTGSYAPSTTPHGYPNY</sequence>
<dbReference type="GO" id="GO:0004386">
    <property type="term" value="F:helicase activity"/>
    <property type="evidence" value="ECO:0007669"/>
    <property type="project" value="UniProtKB-KW"/>
</dbReference>
<feature type="compositionally biased region" description="Polar residues" evidence="9">
    <location>
        <begin position="1454"/>
        <end position="1468"/>
    </location>
</feature>
<feature type="domain" description="Helicase C-terminal" evidence="11">
    <location>
        <begin position="932"/>
        <end position="1085"/>
    </location>
</feature>
<comment type="subcellular location">
    <subcellularLocation>
        <location evidence="1">Nucleus</location>
    </subcellularLocation>
</comment>
<feature type="region of interest" description="Disordered" evidence="9">
    <location>
        <begin position="914"/>
        <end position="963"/>
    </location>
</feature>
<keyword evidence="6" id="KW-0067">ATP-binding</keyword>
<feature type="region of interest" description="Disordered" evidence="9">
    <location>
        <begin position="1360"/>
        <end position="1380"/>
    </location>
</feature>
<name>A0ABR4QMS2_9CEST</name>
<comment type="caution">
    <text evidence="12">The sequence shown here is derived from an EMBL/GenBank/DDBJ whole genome shotgun (WGS) entry which is preliminary data.</text>
</comment>
<dbReference type="PANTHER" id="PTHR45797">
    <property type="entry name" value="RAD54-LIKE"/>
    <property type="match status" value="1"/>
</dbReference>
<feature type="domain" description="Helicase ATP-binding" evidence="10">
    <location>
        <begin position="544"/>
        <end position="681"/>
    </location>
</feature>
<evidence type="ECO:0000256" key="8">
    <source>
        <dbReference type="ARBA" id="ARBA00023242"/>
    </source>
</evidence>
<dbReference type="InterPro" id="IPR049730">
    <property type="entry name" value="SNF2/RAD54-like_C"/>
</dbReference>
<feature type="region of interest" description="Disordered" evidence="9">
    <location>
        <begin position="1430"/>
        <end position="1474"/>
    </location>
</feature>
<feature type="region of interest" description="Disordered" evidence="9">
    <location>
        <begin position="1"/>
        <end position="41"/>
    </location>
</feature>
<keyword evidence="13" id="KW-1185">Reference proteome</keyword>
<evidence type="ECO:0000256" key="1">
    <source>
        <dbReference type="ARBA" id="ARBA00004123"/>
    </source>
</evidence>
<dbReference type="Proteomes" id="UP001651158">
    <property type="component" value="Unassembled WGS sequence"/>
</dbReference>
<dbReference type="Pfam" id="PF00271">
    <property type="entry name" value="Helicase_C"/>
    <property type="match status" value="1"/>
</dbReference>
<feature type="region of interest" description="Disordered" evidence="9">
    <location>
        <begin position="580"/>
        <end position="599"/>
    </location>
</feature>
<keyword evidence="5 12" id="KW-0347">Helicase</keyword>
<feature type="compositionally biased region" description="Polar residues" evidence="9">
    <location>
        <begin position="819"/>
        <end position="829"/>
    </location>
</feature>
<evidence type="ECO:0000256" key="9">
    <source>
        <dbReference type="SAM" id="MobiDB-lite"/>
    </source>
</evidence>
<dbReference type="InterPro" id="IPR000330">
    <property type="entry name" value="SNF2_N"/>
</dbReference>
<reference evidence="12 13" key="1">
    <citation type="journal article" date="2022" name="Front. Cell. Infect. Microbiol.">
        <title>The Genomes of Two Strains of Taenia crassiceps the Animal Model for the Study of Human Cysticercosis.</title>
        <authorList>
            <person name="Bobes R.J."/>
            <person name="Estrada K."/>
            <person name="Rios-Valencia D.G."/>
            <person name="Calderon-Gallegos A."/>
            <person name="de la Torre P."/>
            <person name="Carrero J.C."/>
            <person name="Sanchez-Flores A."/>
            <person name="Laclette J.P."/>
        </authorList>
    </citation>
    <scope>NUCLEOTIDE SEQUENCE [LARGE SCALE GENOMIC DNA]</scope>
    <source>
        <strain evidence="12">WFUcys</strain>
    </source>
</reference>
<dbReference type="InterPro" id="IPR044574">
    <property type="entry name" value="ARIP4-like"/>
</dbReference>
<comment type="similarity">
    <text evidence="2">Belongs to the SNF2/RAD54 helicase family.</text>
</comment>
<dbReference type="SMART" id="SM00490">
    <property type="entry name" value="HELICc"/>
    <property type="match status" value="1"/>
</dbReference>
<dbReference type="PROSITE" id="PS51194">
    <property type="entry name" value="HELICASE_CTER"/>
    <property type="match status" value="1"/>
</dbReference>